<comment type="caution">
    <text evidence="1">The sequence shown here is derived from an EMBL/GenBank/DDBJ whole genome shotgun (WGS) entry which is preliminary data.</text>
</comment>
<protein>
    <submittedName>
        <fullName evidence="1">Uncharacterized protein</fullName>
    </submittedName>
</protein>
<dbReference type="RefSeq" id="WP_149837458.1">
    <property type="nucleotide sequence ID" value="NZ_VUOC01000002.1"/>
</dbReference>
<dbReference type="EMBL" id="VUOC01000002">
    <property type="protein sequence ID" value="KAA2242586.1"/>
    <property type="molecule type" value="Genomic_DNA"/>
</dbReference>
<reference evidence="1 2" key="1">
    <citation type="submission" date="2019-09" db="EMBL/GenBank/DDBJ databases">
        <title>Chitinophaga ginsengihumi sp. nov., isolated from soil of ginseng rhizosphere.</title>
        <authorList>
            <person name="Lee J."/>
        </authorList>
    </citation>
    <scope>NUCLEOTIDE SEQUENCE [LARGE SCALE GENOMIC DNA]</scope>
    <source>
        <strain evidence="1 2">BN140078</strain>
    </source>
</reference>
<dbReference type="AlphaFoldDB" id="A0A5B2VWL5"/>
<name>A0A5B2VWL5_9BACT</name>
<evidence type="ECO:0000313" key="2">
    <source>
        <dbReference type="Proteomes" id="UP000324611"/>
    </source>
</evidence>
<accession>A0A5B2VWL5</accession>
<organism evidence="1 2">
    <name type="scientific">Chitinophaga agrisoli</name>
    <dbReference type="NCBI Taxonomy" id="2607653"/>
    <lineage>
        <taxon>Bacteria</taxon>
        <taxon>Pseudomonadati</taxon>
        <taxon>Bacteroidota</taxon>
        <taxon>Chitinophagia</taxon>
        <taxon>Chitinophagales</taxon>
        <taxon>Chitinophagaceae</taxon>
        <taxon>Chitinophaga</taxon>
    </lineage>
</organism>
<gene>
    <name evidence="1" type="ORF">F0L74_08605</name>
</gene>
<keyword evidence="2" id="KW-1185">Reference proteome</keyword>
<reference evidence="1 2" key="2">
    <citation type="submission" date="2019-09" db="EMBL/GenBank/DDBJ databases">
        <authorList>
            <person name="Jin C."/>
        </authorList>
    </citation>
    <scope>NUCLEOTIDE SEQUENCE [LARGE SCALE GENOMIC DNA]</scope>
    <source>
        <strain evidence="1 2">BN140078</strain>
    </source>
</reference>
<sequence length="344" mass="38698">MDLDLRIVNVFVGPRTSGNTALAKLLTILQAPGQFWRPDDPGKTDFEYSGYSFSAALQAYNILPFLQRNTEIVFTSEIHTIKYSEGKLIYTPMLLNTINEIESLKTDFAANSKKLRALCNEIDEKFQFIRYMIADVPPVTDHDLLFTDALATNLTEEKLAAIITALKKTEADLSTHAALYIPSKRDDINITGHRSFVIEEPELNLSPSAQYELMKKLASARNKMFGVSYGSIHTYTTQSPYILLALNNLLCADNVIFTWQVMHKQSGNISYEQLDSTEKTVLQIVPSPINQYFMPAYRIADGRAESILNRSEGLIRHGDTGEVSGALAEDFEVLFNMEKQGQEF</sequence>
<proteinExistence type="predicted"/>
<dbReference type="Proteomes" id="UP000324611">
    <property type="component" value="Unassembled WGS sequence"/>
</dbReference>
<evidence type="ECO:0000313" key="1">
    <source>
        <dbReference type="EMBL" id="KAA2242586.1"/>
    </source>
</evidence>